<evidence type="ECO:0000313" key="4">
    <source>
        <dbReference type="Proteomes" id="UP000027222"/>
    </source>
</evidence>
<evidence type="ECO:0000259" key="2">
    <source>
        <dbReference type="Pfam" id="PF12051"/>
    </source>
</evidence>
<dbReference type="Pfam" id="PF12051">
    <property type="entry name" value="DUF3533"/>
    <property type="match status" value="1"/>
</dbReference>
<keyword evidence="1" id="KW-0812">Transmembrane</keyword>
<protein>
    <recommendedName>
        <fullName evidence="2">DUF3533 domain-containing protein</fullName>
    </recommendedName>
</protein>
<name>A0A067SFL0_GALM3</name>
<accession>A0A067SFL0</accession>
<feature type="transmembrane region" description="Helical" evidence="1">
    <location>
        <begin position="35"/>
        <end position="58"/>
    </location>
</feature>
<dbReference type="OrthoDB" id="2140105at2759"/>
<dbReference type="Proteomes" id="UP000027222">
    <property type="component" value="Unassembled WGS sequence"/>
</dbReference>
<keyword evidence="1" id="KW-0472">Membrane</keyword>
<sequence>MDANSRQHDSPTFFTKRVFQQDQAMAQARAAYFKIYIRGVIMVAITILSIFSIFWGALWRIPAYALPGWIDFDGGELGQIVAQDLMAADMSVVSWEMVPASEFPNGIDGVAEKIRDNRAWVAVIINQGATARLESSISNPNASYKGEEAITVYGIEARNERAYRELILPTISHLMASVKLDVATRYATKLSTNSASNVTSILAISPQTIVNPVSYTLINLVPFSQPVAAAAISTGLIFVLIMSFFVVNIANGAREASKMNKLLKFRSLIALRLGSSFISYFFLSLIYSLLNLAFKLDLAHVYGHAGFMVFWMFSWTYMLAVGLALESLITLLKQYLQYFLILWIVVNISVVLFPLEVLPKVFHYGYAAPFYNVAEAVRTIVFGTKNSLGLNFGVLIAWVLISCLSLIGIQWFVRWQDAKLILEAEKKAREAPGEKQGA</sequence>
<feature type="transmembrane region" description="Helical" evidence="1">
    <location>
        <begin position="227"/>
        <end position="249"/>
    </location>
</feature>
<dbReference type="AlphaFoldDB" id="A0A067SFL0"/>
<keyword evidence="1" id="KW-1133">Transmembrane helix</keyword>
<feature type="domain" description="DUF3533" evidence="2">
    <location>
        <begin position="40"/>
        <end position="403"/>
    </location>
</feature>
<feature type="transmembrane region" description="Helical" evidence="1">
    <location>
        <begin position="392"/>
        <end position="413"/>
    </location>
</feature>
<organism evidence="3 4">
    <name type="scientific">Galerina marginata (strain CBS 339.88)</name>
    <dbReference type="NCBI Taxonomy" id="685588"/>
    <lineage>
        <taxon>Eukaryota</taxon>
        <taxon>Fungi</taxon>
        <taxon>Dikarya</taxon>
        <taxon>Basidiomycota</taxon>
        <taxon>Agaricomycotina</taxon>
        <taxon>Agaricomycetes</taxon>
        <taxon>Agaricomycetidae</taxon>
        <taxon>Agaricales</taxon>
        <taxon>Agaricineae</taxon>
        <taxon>Strophariaceae</taxon>
        <taxon>Galerina</taxon>
    </lineage>
</organism>
<evidence type="ECO:0000313" key="3">
    <source>
        <dbReference type="EMBL" id="KDR66504.1"/>
    </source>
</evidence>
<feature type="transmembrane region" description="Helical" evidence="1">
    <location>
        <begin position="269"/>
        <end position="290"/>
    </location>
</feature>
<dbReference type="GO" id="GO:0016020">
    <property type="term" value="C:membrane"/>
    <property type="evidence" value="ECO:0007669"/>
    <property type="project" value="TreeGrafter"/>
</dbReference>
<gene>
    <name evidence="3" type="ORF">GALMADRAFT_1156271</name>
</gene>
<proteinExistence type="predicted"/>
<feature type="transmembrane region" description="Helical" evidence="1">
    <location>
        <begin position="302"/>
        <end position="323"/>
    </location>
</feature>
<dbReference type="InterPro" id="IPR022703">
    <property type="entry name" value="DUF3533"/>
</dbReference>
<dbReference type="PANTHER" id="PTHR34814">
    <property type="entry name" value="NITROSOGUANIDINE RESISTANCE PROTEIN SNG1"/>
    <property type="match status" value="1"/>
</dbReference>
<dbReference type="InterPro" id="IPR053001">
    <property type="entry name" value="MNNG_permease-like"/>
</dbReference>
<dbReference type="HOGENOM" id="CLU_020178_1_0_1"/>
<feature type="transmembrane region" description="Helical" evidence="1">
    <location>
        <begin position="335"/>
        <end position="355"/>
    </location>
</feature>
<evidence type="ECO:0000256" key="1">
    <source>
        <dbReference type="SAM" id="Phobius"/>
    </source>
</evidence>
<dbReference type="STRING" id="685588.A0A067SFL0"/>
<keyword evidence="4" id="KW-1185">Reference proteome</keyword>
<dbReference type="PANTHER" id="PTHR34814:SF1">
    <property type="entry name" value="NITROSOGUANIDINE RESISTANCE PROTEIN SNG1"/>
    <property type="match status" value="1"/>
</dbReference>
<dbReference type="EMBL" id="KL142423">
    <property type="protein sequence ID" value="KDR66504.1"/>
    <property type="molecule type" value="Genomic_DNA"/>
</dbReference>
<reference evidence="4" key="1">
    <citation type="journal article" date="2014" name="Proc. Natl. Acad. Sci. U.S.A.">
        <title>Extensive sampling of basidiomycete genomes demonstrates inadequacy of the white-rot/brown-rot paradigm for wood decay fungi.</title>
        <authorList>
            <person name="Riley R."/>
            <person name="Salamov A.A."/>
            <person name="Brown D.W."/>
            <person name="Nagy L.G."/>
            <person name="Floudas D."/>
            <person name="Held B.W."/>
            <person name="Levasseur A."/>
            <person name="Lombard V."/>
            <person name="Morin E."/>
            <person name="Otillar R."/>
            <person name="Lindquist E.A."/>
            <person name="Sun H."/>
            <person name="LaButti K.M."/>
            <person name="Schmutz J."/>
            <person name="Jabbour D."/>
            <person name="Luo H."/>
            <person name="Baker S.E."/>
            <person name="Pisabarro A.G."/>
            <person name="Walton J.D."/>
            <person name="Blanchette R.A."/>
            <person name="Henrissat B."/>
            <person name="Martin F."/>
            <person name="Cullen D."/>
            <person name="Hibbett D.S."/>
            <person name="Grigoriev I.V."/>
        </authorList>
    </citation>
    <scope>NUCLEOTIDE SEQUENCE [LARGE SCALE GENOMIC DNA]</scope>
    <source>
        <strain evidence="4">CBS 339.88</strain>
    </source>
</reference>